<evidence type="ECO:0000256" key="2">
    <source>
        <dbReference type="ARBA" id="ARBA00006307"/>
    </source>
</evidence>
<comment type="subcellular location">
    <subcellularLocation>
        <location evidence="1">Secreted</location>
    </subcellularLocation>
</comment>
<evidence type="ECO:0000256" key="9">
    <source>
        <dbReference type="ARBA" id="ARBA00093407"/>
    </source>
</evidence>
<evidence type="ECO:0000256" key="5">
    <source>
        <dbReference type="ARBA" id="ARBA00022525"/>
    </source>
</evidence>
<keyword evidence="6" id="KW-0165">Cleavage on pair of basic residues</keyword>
<dbReference type="GO" id="GO:0005179">
    <property type="term" value="F:hormone activity"/>
    <property type="evidence" value="ECO:0007669"/>
    <property type="project" value="UniProtKB-KW"/>
</dbReference>
<accession>A0A979F1G8</accession>
<evidence type="ECO:0000256" key="3">
    <source>
        <dbReference type="ARBA" id="ARBA00011605"/>
    </source>
</evidence>
<dbReference type="Proteomes" id="UP000221080">
    <property type="component" value="Chromosome 10"/>
</dbReference>
<evidence type="ECO:0000313" key="10">
    <source>
        <dbReference type="Proteomes" id="UP000221080"/>
    </source>
</evidence>
<dbReference type="GO" id="GO:0006874">
    <property type="term" value="P:intracellular calcium ion homeostasis"/>
    <property type="evidence" value="ECO:0007669"/>
    <property type="project" value="InterPro"/>
</dbReference>
<dbReference type="GO" id="GO:0005576">
    <property type="term" value="C:extracellular region"/>
    <property type="evidence" value="ECO:0007669"/>
    <property type="project" value="UniProtKB-SubCell"/>
</dbReference>
<evidence type="ECO:0000256" key="4">
    <source>
        <dbReference type="ARBA" id="ARBA00022135"/>
    </source>
</evidence>
<keyword evidence="7" id="KW-0372">Hormone</keyword>
<keyword evidence="8" id="KW-0732">Signal</keyword>
<organism evidence="10 11">
    <name type="scientific">Ictalurus punctatus</name>
    <name type="common">Channel catfish</name>
    <name type="synonym">Silurus punctatus</name>
    <dbReference type="NCBI Taxonomy" id="7998"/>
    <lineage>
        <taxon>Eukaryota</taxon>
        <taxon>Metazoa</taxon>
        <taxon>Chordata</taxon>
        <taxon>Craniata</taxon>
        <taxon>Vertebrata</taxon>
        <taxon>Euteleostomi</taxon>
        <taxon>Actinopterygii</taxon>
        <taxon>Neopterygii</taxon>
        <taxon>Teleostei</taxon>
        <taxon>Ostariophysi</taxon>
        <taxon>Siluriformes</taxon>
        <taxon>Ictaluridae</taxon>
        <taxon>Ictalurus</taxon>
    </lineage>
</organism>
<evidence type="ECO:0000256" key="6">
    <source>
        <dbReference type="ARBA" id="ARBA00022685"/>
    </source>
</evidence>
<sequence>MVTDTWGFVGNCNSKSQFSNKIFPVHTMDKAILIILFWSLCSLVHLEGLPISKRSISEVQLMHNVGEHKQTVERQDWLQVKLKTVIIPSINDSQKGQKGKTRNLSSVFQAWNSPVQISI</sequence>
<evidence type="ECO:0000256" key="7">
    <source>
        <dbReference type="ARBA" id="ARBA00022702"/>
    </source>
</evidence>
<dbReference type="OrthoDB" id="9890537at2759"/>
<evidence type="ECO:0000256" key="8">
    <source>
        <dbReference type="ARBA" id="ARBA00022729"/>
    </source>
</evidence>
<evidence type="ECO:0000256" key="1">
    <source>
        <dbReference type="ARBA" id="ARBA00004613"/>
    </source>
</evidence>
<dbReference type="AlphaFoldDB" id="A0A979F1G8"/>
<dbReference type="RefSeq" id="XP_047013923.1">
    <property type="nucleotide sequence ID" value="XM_047157967.2"/>
</dbReference>
<comment type="subunit">
    <text evidence="3">Interacts with PTH1R (via N-terminal extracellular domain).</text>
</comment>
<evidence type="ECO:0000313" key="11">
    <source>
        <dbReference type="RefSeq" id="XP_047013923.1"/>
    </source>
</evidence>
<keyword evidence="10" id="KW-1185">Reference proteome</keyword>
<dbReference type="SMART" id="SM00087">
    <property type="entry name" value="PTH"/>
    <property type="match status" value="1"/>
</dbReference>
<dbReference type="OMA" id="IRCLLPD"/>
<reference evidence="10" key="1">
    <citation type="journal article" date="2016" name="Nat. Commun.">
        <title>The channel catfish genome sequence provides insights into the evolution of scale formation in teleosts.</title>
        <authorList>
            <person name="Liu Z."/>
            <person name="Liu S."/>
            <person name="Yao J."/>
            <person name="Bao L."/>
            <person name="Zhang J."/>
            <person name="Li Y."/>
            <person name="Jiang C."/>
            <person name="Sun L."/>
            <person name="Wang R."/>
            <person name="Zhang Y."/>
            <person name="Zhou T."/>
            <person name="Zeng Q."/>
            <person name="Fu Q."/>
            <person name="Gao S."/>
            <person name="Li N."/>
            <person name="Koren S."/>
            <person name="Jiang Y."/>
            <person name="Zimin A."/>
            <person name="Xu P."/>
            <person name="Phillippy A.M."/>
            <person name="Geng X."/>
            <person name="Song L."/>
            <person name="Sun F."/>
            <person name="Li C."/>
            <person name="Wang X."/>
            <person name="Chen A."/>
            <person name="Jin Y."/>
            <person name="Yuan Z."/>
            <person name="Yang Y."/>
            <person name="Tan S."/>
            <person name="Peatman E."/>
            <person name="Lu J."/>
            <person name="Qin Z."/>
            <person name="Dunham R."/>
            <person name="Li Z."/>
            <person name="Sonstegard T."/>
            <person name="Feng J."/>
            <person name="Danzmann R.G."/>
            <person name="Schroeder S."/>
            <person name="Scheffler B."/>
            <person name="Duke M.V."/>
            <person name="Ballard L."/>
            <person name="Kucuktas H."/>
            <person name="Kaltenboeck L."/>
            <person name="Liu H."/>
            <person name="Armbruster J."/>
            <person name="Xie Y."/>
            <person name="Kirby M.L."/>
            <person name="Tian Y."/>
            <person name="Flanagan M.E."/>
            <person name="Mu W."/>
            <person name="Waldbieser G.C."/>
        </authorList>
    </citation>
    <scope>NUCLEOTIDE SEQUENCE [LARGE SCALE GENOMIC DNA]</scope>
    <source>
        <strain evidence="10">SDA103</strain>
    </source>
</reference>
<gene>
    <name evidence="11" type="primary">pth1b</name>
</gene>
<keyword evidence="5" id="KW-0964">Secreted</keyword>
<proteinExistence type="inferred from homology"/>
<reference evidence="11" key="2">
    <citation type="submission" date="2025-08" db="UniProtKB">
        <authorList>
            <consortium name="RefSeq"/>
        </authorList>
    </citation>
    <scope>IDENTIFICATION</scope>
    <source>
        <tissue evidence="11">Blood</tissue>
    </source>
</reference>
<dbReference type="PANTHER" id="PTHR10541:SF2">
    <property type="entry name" value="PARATHYROID HORMONE"/>
    <property type="match status" value="1"/>
</dbReference>
<comment type="similarity">
    <text evidence="2">Belongs to the parathyroid hormone family.</text>
</comment>
<dbReference type="PANTHER" id="PTHR10541">
    <property type="entry name" value="PARATHYROID HORMONE"/>
    <property type="match status" value="1"/>
</dbReference>
<comment type="function">
    <text evidence="9">Parathyroid hormone elevates calcium level by dissolving the salts in bone and preventing their renal excretion. Acts by binding to its receptor, PTH1R, activating G protein-coupled receptor signaling. Stimulates [1-14C]-2-deoxy-D-glucose (2DG) transport and glycogen synthesis in osteoblastic cells.</text>
</comment>
<dbReference type="Pfam" id="PF01279">
    <property type="entry name" value="Parathyroid"/>
    <property type="match status" value="1"/>
</dbReference>
<dbReference type="GeneID" id="124628554"/>
<name>A0A979F1G8_ICTPU</name>
<dbReference type="InterPro" id="IPR003625">
    <property type="entry name" value="PTH"/>
</dbReference>
<dbReference type="CTD" id="405885"/>
<protein>
    <recommendedName>
        <fullName evidence="4">Parathyroid hormone</fullName>
    </recommendedName>
</protein>
<dbReference type="InterPro" id="IPR001415">
    <property type="entry name" value="PTH/PTH-rel"/>
</dbReference>
<dbReference type="KEGG" id="ipu:124628554"/>